<organism evidence="2 3">
    <name type="scientific">Halomonas dongshanensis</name>
    <dbReference type="NCBI Taxonomy" id="2890835"/>
    <lineage>
        <taxon>Bacteria</taxon>
        <taxon>Pseudomonadati</taxon>
        <taxon>Pseudomonadota</taxon>
        <taxon>Gammaproteobacteria</taxon>
        <taxon>Oceanospirillales</taxon>
        <taxon>Halomonadaceae</taxon>
        <taxon>Halomonas</taxon>
    </lineage>
</organism>
<reference evidence="2" key="1">
    <citation type="submission" date="2021-11" db="EMBL/GenBank/DDBJ databases">
        <title>Halomonas sp., isolated from a coastal aquaculture zone in Dongshan Bay.</title>
        <authorList>
            <person name="Lin W."/>
        </authorList>
    </citation>
    <scope>NUCLEOTIDE SEQUENCE</scope>
    <source>
        <strain evidence="2">Yzlin-01</strain>
    </source>
</reference>
<dbReference type="Proteomes" id="UP001165542">
    <property type="component" value="Unassembled WGS sequence"/>
</dbReference>
<comment type="caution">
    <text evidence="2">The sequence shown here is derived from an EMBL/GenBank/DDBJ whole genome shotgun (WGS) entry which is preliminary data.</text>
</comment>
<name>A0ABT2EBS3_9GAMM</name>
<dbReference type="RefSeq" id="WP_259035464.1">
    <property type="nucleotide sequence ID" value="NZ_JAJISC010000002.1"/>
</dbReference>
<proteinExistence type="predicted"/>
<evidence type="ECO:0000256" key="1">
    <source>
        <dbReference type="SAM" id="MobiDB-lite"/>
    </source>
</evidence>
<evidence type="ECO:0000313" key="2">
    <source>
        <dbReference type="EMBL" id="MCS2608964.1"/>
    </source>
</evidence>
<evidence type="ECO:0000313" key="3">
    <source>
        <dbReference type="Proteomes" id="UP001165542"/>
    </source>
</evidence>
<protein>
    <submittedName>
        <fullName evidence="2">Uncharacterized protein</fullName>
    </submittedName>
</protein>
<dbReference type="EMBL" id="JAJISC010000002">
    <property type="protein sequence ID" value="MCS2608964.1"/>
    <property type="molecule type" value="Genomic_DNA"/>
</dbReference>
<feature type="region of interest" description="Disordered" evidence="1">
    <location>
        <begin position="1"/>
        <end position="27"/>
    </location>
</feature>
<sequence length="53" mass="6095">MSEHYQVEEKQGEFHVIDTRPDDSQPGNTVVAAYATFEEAEREARRLNERSLG</sequence>
<accession>A0ABT2EBS3</accession>
<feature type="compositionally biased region" description="Basic and acidic residues" evidence="1">
    <location>
        <begin position="1"/>
        <end position="23"/>
    </location>
</feature>
<gene>
    <name evidence="2" type="ORF">LLY24_06465</name>
</gene>
<keyword evidence="3" id="KW-1185">Reference proteome</keyword>